<sequence length="32" mass="3664">AEIYTLFWIVIYLLGLSFVAVLKYESKAKPTS</sequence>
<evidence type="ECO:0000313" key="2">
    <source>
        <dbReference type="EMBL" id="GAH37736.1"/>
    </source>
</evidence>
<name>X1EWG0_9ZZZZ</name>
<gene>
    <name evidence="2" type="ORF">S03H2_18305</name>
</gene>
<proteinExistence type="predicted"/>
<evidence type="ECO:0000256" key="1">
    <source>
        <dbReference type="SAM" id="Phobius"/>
    </source>
</evidence>
<keyword evidence="1" id="KW-1133">Transmembrane helix</keyword>
<feature type="non-terminal residue" evidence="2">
    <location>
        <position position="1"/>
    </location>
</feature>
<keyword evidence="1" id="KW-0812">Transmembrane</keyword>
<organism evidence="2">
    <name type="scientific">marine sediment metagenome</name>
    <dbReference type="NCBI Taxonomy" id="412755"/>
    <lineage>
        <taxon>unclassified sequences</taxon>
        <taxon>metagenomes</taxon>
        <taxon>ecological metagenomes</taxon>
    </lineage>
</organism>
<dbReference type="AlphaFoldDB" id="X1EWG0"/>
<accession>X1EWG0</accession>
<reference evidence="2" key="1">
    <citation type="journal article" date="2014" name="Front. Microbiol.">
        <title>High frequency of phylogenetically diverse reductive dehalogenase-homologous genes in deep subseafloor sedimentary metagenomes.</title>
        <authorList>
            <person name="Kawai M."/>
            <person name="Futagami T."/>
            <person name="Toyoda A."/>
            <person name="Takaki Y."/>
            <person name="Nishi S."/>
            <person name="Hori S."/>
            <person name="Arai W."/>
            <person name="Tsubouchi T."/>
            <person name="Morono Y."/>
            <person name="Uchiyama I."/>
            <person name="Ito T."/>
            <person name="Fujiyama A."/>
            <person name="Inagaki F."/>
            <person name="Takami H."/>
        </authorList>
    </citation>
    <scope>NUCLEOTIDE SEQUENCE</scope>
    <source>
        <strain evidence="2">Expedition CK06-06</strain>
    </source>
</reference>
<dbReference type="EMBL" id="BARU01009492">
    <property type="protein sequence ID" value="GAH37736.1"/>
    <property type="molecule type" value="Genomic_DNA"/>
</dbReference>
<comment type="caution">
    <text evidence="2">The sequence shown here is derived from an EMBL/GenBank/DDBJ whole genome shotgun (WGS) entry which is preliminary data.</text>
</comment>
<keyword evidence="1" id="KW-0472">Membrane</keyword>
<feature type="transmembrane region" description="Helical" evidence="1">
    <location>
        <begin position="6"/>
        <end position="24"/>
    </location>
</feature>
<protein>
    <submittedName>
        <fullName evidence="2">Uncharacterized protein</fullName>
    </submittedName>
</protein>